<sequence>MIRKGYFIDKEKKRIYNDELIVSSKIYADYPSLQELEQMIFNGEVEEIFICNYQTGQKCELERLSINDFKADWNVKYENNISLDDEAYLDDFPNGYCFFVELWESEKGIPVLVLFYCH</sequence>
<dbReference type="RefSeq" id="WP_144990662.1">
    <property type="nucleotide sequence ID" value="NZ_VNJK01000001.1"/>
</dbReference>
<proteinExistence type="predicted"/>
<name>A0A559J1V0_9BACL</name>
<dbReference type="AlphaFoldDB" id="A0A559J1V0"/>
<accession>A0A559J1V0</accession>
<dbReference type="OrthoDB" id="2617249at2"/>
<keyword evidence="2" id="KW-1185">Reference proteome</keyword>
<dbReference type="EMBL" id="VNJK01000001">
    <property type="protein sequence ID" value="TVX93813.1"/>
    <property type="molecule type" value="Genomic_DNA"/>
</dbReference>
<dbReference type="Proteomes" id="UP000318102">
    <property type="component" value="Unassembled WGS sequence"/>
</dbReference>
<evidence type="ECO:0000313" key="1">
    <source>
        <dbReference type="EMBL" id="TVX93813.1"/>
    </source>
</evidence>
<comment type="caution">
    <text evidence="1">The sequence shown here is derived from an EMBL/GenBank/DDBJ whole genome shotgun (WGS) entry which is preliminary data.</text>
</comment>
<organism evidence="1 2">
    <name type="scientific">Paenibacillus agilis</name>
    <dbReference type="NCBI Taxonomy" id="3020863"/>
    <lineage>
        <taxon>Bacteria</taxon>
        <taxon>Bacillati</taxon>
        <taxon>Bacillota</taxon>
        <taxon>Bacilli</taxon>
        <taxon>Bacillales</taxon>
        <taxon>Paenibacillaceae</taxon>
        <taxon>Paenibacillus</taxon>
    </lineage>
</organism>
<evidence type="ECO:0000313" key="2">
    <source>
        <dbReference type="Proteomes" id="UP000318102"/>
    </source>
</evidence>
<reference evidence="1 2" key="1">
    <citation type="submission" date="2019-07" db="EMBL/GenBank/DDBJ databases">
        <authorList>
            <person name="Kim J."/>
        </authorList>
    </citation>
    <scope>NUCLEOTIDE SEQUENCE [LARGE SCALE GENOMIC DNA]</scope>
    <source>
        <strain evidence="1 2">N4</strain>
    </source>
</reference>
<protein>
    <submittedName>
        <fullName evidence="1">Uncharacterized protein</fullName>
    </submittedName>
</protein>
<gene>
    <name evidence="1" type="ORF">FPZ44_12575</name>
</gene>